<dbReference type="OrthoDB" id="436852at2759"/>
<evidence type="ECO:0000313" key="2">
    <source>
        <dbReference type="EMBL" id="KAH8102627.1"/>
    </source>
</evidence>
<sequence length="174" mass="20130">MRMRIDQWGGDKGRLWESVRDAQRREGLVIRCIGGDSENGIQEVVRPSKTKLDREMERLHAQLDKVARKRDETKKELDIVLWREKLVELASARAETVDDCGWDQRLCFGDEEYAEFGAGVLESYEEENEHATAVDDEMQVDSQVEAGEWWCRGRKKCERHAGCVRSSSRTLQVD</sequence>
<feature type="coiled-coil region" evidence="1">
    <location>
        <begin position="49"/>
        <end position="76"/>
    </location>
</feature>
<name>A0A8K0UU35_9AGAR</name>
<reference evidence="2" key="1">
    <citation type="journal article" date="2021" name="New Phytol.">
        <title>Evolutionary innovations through gain and loss of genes in the ectomycorrhizal Boletales.</title>
        <authorList>
            <person name="Wu G."/>
            <person name="Miyauchi S."/>
            <person name="Morin E."/>
            <person name="Kuo A."/>
            <person name="Drula E."/>
            <person name="Varga T."/>
            <person name="Kohler A."/>
            <person name="Feng B."/>
            <person name="Cao Y."/>
            <person name="Lipzen A."/>
            <person name="Daum C."/>
            <person name="Hundley H."/>
            <person name="Pangilinan J."/>
            <person name="Johnson J."/>
            <person name="Barry K."/>
            <person name="LaButti K."/>
            <person name="Ng V."/>
            <person name="Ahrendt S."/>
            <person name="Min B."/>
            <person name="Choi I.G."/>
            <person name="Park H."/>
            <person name="Plett J.M."/>
            <person name="Magnuson J."/>
            <person name="Spatafora J.W."/>
            <person name="Nagy L.G."/>
            <person name="Henrissat B."/>
            <person name="Grigoriev I.V."/>
            <person name="Yang Z.L."/>
            <person name="Xu J."/>
            <person name="Martin F.M."/>
        </authorList>
    </citation>
    <scope>NUCLEOTIDE SEQUENCE</scope>
    <source>
        <strain evidence="2">KKN 215</strain>
    </source>
</reference>
<protein>
    <submittedName>
        <fullName evidence="2">Uncharacterized protein</fullName>
    </submittedName>
</protein>
<comment type="caution">
    <text evidence="2">The sequence shown here is derived from an EMBL/GenBank/DDBJ whole genome shotgun (WGS) entry which is preliminary data.</text>
</comment>
<dbReference type="EMBL" id="JAEVFJ010000009">
    <property type="protein sequence ID" value="KAH8102627.1"/>
    <property type="molecule type" value="Genomic_DNA"/>
</dbReference>
<organism evidence="2 3">
    <name type="scientific">Cristinia sonorae</name>
    <dbReference type="NCBI Taxonomy" id="1940300"/>
    <lineage>
        <taxon>Eukaryota</taxon>
        <taxon>Fungi</taxon>
        <taxon>Dikarya</taxon>
        <taxon>Basidiomycota</taxon>
        <taxon>Agaricomycotina</taxon>
        <taxon>Agaricomycetes</taxon>
        <taxon>Agaricomycetidae</taxon>
        <taxon>Agaricales</taxon>
        <taxon>Pleurotineae</taxon>
        <taxon>Stephanosporaceae</taxon>
        <taxon>Cristinia</taxon>
    </lineage>
</organism>
<evidence type="ECO:0000313" key="3">
    <source>
        <dbReference type="Proteomes" id="UP000813824"/>
    </source>
</evidence>
<evidence type="ECO:0000256" key="1">
    <source>
        <dbReference type="SAM" id="Coils"/>
    </source>
</evidence>
<accession>A0A8K0UU35</accession>
<gene>
    <name evidence="2" type="ORF">BXZ70DRAFT_929278</name>
</gene>
<keyword evidence="3" id="KW-1185">Reference proteome</keyword>
<dbReference type="AlphaFoldDB" id="A0A8K0UU35"/>
<proteinExistence type="predicted"/>
<dbReference type="Proteomes" id="UP000813824">
    <property type="component" value="Unassembled WGS sequence"/>
</dbReference>
<keyword evidence="1" id="KW-0175">Coiled coil</keyword>